<gene>
    <name evidence="3" type="ORF">NBEOAGPD_2195</name>
</gene>
<feature type="transmembrane region" description="Helical" evidence="1">
    <location>
        <begin position="314"/>
        <end position="335"/>
    </location>
</feature>
<evidence type="ECO:0000313" key="3">
    <source>
        <dbReference type="EMBL" id="GJD78975.1"/>
    </source>
</evidence>
<dbReference type="InterPro" id="IPR050879">
    <property type="entry name" value="Acyltransferase_3"/>
</dbReference>
<keyword evidence="4" id="KW-1185">Reference proteome</keyword>
<feature type="domain" description="Acyltransferase 3" evidence="2">
    <location>
        <begin position="19"/>
        <end position="333"/>
    </location>
</feature>
<evidence type="ECO:0000256" key="1">
    <source>
        <dbReference type="SAM" id="Phobius"/>
    </source>
</evidence>
<feature type="transmembrane region" description="Helical" evidence="1">
    <location>
        <begin position="179"/>
        <end position="200"/>
    </location>
</feature>
<feature type="transmembrane region" description="Helical" evidence="1">
    <location>
        <begin position="212"/>
        <end position="228"/>
    </location>
</feature>
<dbReference type="Proteomes" id="UP001055108">
    <property type="component" value="Unassembled WGS sequence"/>
</dbReference>
<dbReference type="InterPro" id="IPR002656">
    <property type="entry name" value="Acyl_transf_3_dom"/>
</dbReference>
<feature type="transmembrane region" description="Helical" evidence="1">
    <location>
        <begin position="49"/>
        <end position="72"/>
    </location>
</feature>
<reference evidence="3" key="2">
    <citation type="submission" date="2021-08" db="EMBL/GenBank/DDBJ databases">
        <authorList>
            <person name="Tani A."/>
            <person name="Ola A."/>
            <person name="Ogura Y."/>
            <person name="Katsura K."/>
            <person name="Hayashi T."/>
        </authorList>
    </citation>
    <scope>NUCLEOTIDE SEQUENCE</scope>
    <source>
        <strain evidence="3">NBRC 103626</strain>
    </source>
</reference>
<dbReference type="PANTHER" id="PTHR23028">
    <property type="entry name" value="ACETYLTRANSFERASE"/>
    <property type="match status" value="1"/>
</dbReference>
<dbReference type="EMBL" id="BPQM01000048">
    <property type="protein sequence ID" value="GJD78975.1"/>
    <property type="molecule type" value="Genomic_DNA"/>
</dbReference>
<dbReference type="AlphaFoldDB" id="A0AA37MAJ3"/>
<comment type="caution">
    <text evidence="3">The sequence shown here is derived from an EMBL/GenBank/DDBJ whole genome shotgun (WGS) entry which is preliminary data.</text>
</comment>
<evidence type="ECO:0000259" key="2">
    <source>
        <dbReference type="Pfam" id="PF01757"/>
    </source>
</evidence>
<keyword evidence="1" id="KW-1133">Transmembrane helix</keyword>
<name>A0AA37MAJ3_9HYPH</name>
<protein>
    <recommendedName>
        <fullName evidence="2">Acyltransferase 3 domain-containing protein</fullName>
    </recommendedName>
</protein>
<proteinExistence type="predicted"/>
<organism evidence="3 4">
    <name type="scientific">Methylobacterium gregans</name>
    <dbReference type="NCBI Taxonomy" id="374424"/>
    <lineage>
        <taxon>Bacteria</taxon>
        <taxon>Pseudomonadati</taxon>
        <taxon>Pseudomonadota</taxon>
        <taxon>Alphaproteobacteria</taxon>
        <taxon>Hyphomicrobiales</taxon>
        <taxon>Methylobacteriaceae</taxon>
        <taxon>Methylobacterium</taxon>
    </lineage>
</organism>
<dbReference type="GO" id="GO:0016747">
    <property type="term" value="F:acyltransferase activity, transferring groups other than amino-acyl groups"/>
    <property type="evidence" value="ECO:0007669"/>
    <property type="project" value="InterPro"/>
</dbReference>
<reference evidence="3" key="1">
    <citation type="journal article" date="2016" name="Front. Microbiol.">
        <title>Genome Sequence of the Piezophilic, Mesophilic Sulfate-Reducing Bacterium Desulfovibrio indicus J2T.</title>
        <authorList>
            <person name="Cao J."/>
            <person name="Maignien L."/>
            <person name="Shao Z."/>
            <person name="Alain K."/>
            <person name="Jebbar M."/>
        </authorList>
    </citation>
    <scope>NUCLEOTIDE SEQUENCE</scope>
    <source>
        <strain evidence="3">NBRC 103626</strain>
    </source>
</reference>
<feature type="transmembrane region" description="Helical" evidence="1">
    <location>
        <begin position="240"/>
        <end position="256"/>
    </location>
</feature>
<feature type="transmembrane region" description="Helical" evidence="1">
    <location>
        <begin position="20"/>
        <end position="37"/>
    </location>
</feature>
<sequence length="366" mass="40119">MTPLQQNPDDERRANNFGLVRLVFAALVVLSHAPELIDGNRSREPLTKVFGTLSLGELAVDGFFLVSGYLITRSYLNTRPFSAYLMKRAVRIYPGFLVASLVCIVLVAPFAGGDLSAVSVLQCCARAMLLLMPVVPGAFAELPFPYLNGSMWTIPCEFGCYLLLSLANDARALRRPGRSVLLLAGLAGLYVLRWFFLPIGAPGSLLGTLSELIRLTFVFFCGSAFYLFRDRISYTRRGALIAALMLLPLMFSPPLAEPAFAAFGGYLIFWFTFAVRPAPVSLALNRADPSYGLYLYAFPVQNLLVLHVPGLSPWSNSTVALIVAGFLGVLSWYAVERPALRQQELVRRVCRRAATALLPAARPTQA</sequence>
<dbReference type="RefSeq" id="WP_238302793.1">
    <property type="nucleotide sequence ID" value="NZ_BPQM01000048.1"/>
</dbReference>
<dbReference type="Pfam" id="PF01757">
    <property type="entry name" value="Acyl_transf_3"/>
    <property type="match status" value="1"/>
</dbReference>
<feature type="transmembrane region" description="Helical" evidence="1">
    <location>
        <begin position="146"/>
        <end position="167"/>
    </location>
</feature>
<evidence type="ECO:0000313" key="4">
    <source>
        <dbReference type="Proteomes" id="UP001055108"/>
    </source>
</evidence>
<feature type="transmembrane region" description="Helical" evidence="1">
    <location>
        <begin position="92"/>
        <end position="111"/>
    </location>
</feature>
<keyword evidence="1" id="KW-0812">Transmembrane</keyword>
<accession>A0AA37MAJ3</accession>
<keyword evidence="1" id="KW-0472">Membrane</keyword>